<dbReference type="CDD" id="cd18008">
    <property type="entry name" value="DEXDc_SHPRH-like"/>
    <property type="match status" value="1"/>
</dbReference>
<dbReference type="InterPro" id="IPR001650">
    <property type="entry name" value="Helicase_C-like"/>
</dbReference>
<dbReference type="PROSITE" id="PS51192">
    <property type="entry name" value="HELICASE_ATP_BIND_1"/>
    <property type="match status" value="1"/>
</dbReference>
<dbReference type="PROSITE" id="PS51194">
    <property type="entry name" value="HELICASE_CTER"/>
    <property type="match status" value="1"/>
</dbReference>
<dbReference type="InterPro" id="IPR038718">
    <property type="entry name" value="SNF2-like_sf"/>
</dbReference>
<comment type="caution">
    <text evidence="11">The sequence shown here is derived from an EMBL/GenBank/DDBJ whole genome shotgun (WGS) entry which is preliminary data.</text>
</comment>
<organism evidence="11 12">
    <name type="scientific">Penicillium coprophilum</name>
    <dbReference type="NCBI Taxonomy" id="36646"/>
    <lineage>
        <taxon>Eukaryota</taxon>
        <taxon>Fungi</taxon>
        <taxon>Dikarya</taxon>
        <taxon>Ascomycota</taxon>
        <taxon>Pezizomycotina</taxon>
        <taxon>Eurotiomycetes</taxon>
        <taxon>Eurotiomycetidae</taxon>
        <taxon>Eurotiales</taxon>
        <taxon>Aspergillaceae</taxon>
        <taxon>Penicillium</taxon>
    </lineage>
</organism>
<evidence type="ECO:0000256" key="1">
    <source>
        <dbReference type="ARBA" id="ARBA00007025"/>
    </source>
</evidence>
<dbReference type="GO" id="GO:0006281">
    <property type="term" value="P:DNA repair"/>
    <property type="evidence" value="ECO:0007669"/>
    <property type="project" value="TreeGrafter"/>
</dbReference>
<evidence type="ECO:0000259" key="9">
    <source>
        <dbReference type="PROSITE" id="PS51192"/>
    </source>
</evidence>
<dbReference type="GO" id="GO:0008270">
    <property type="term" value="F:zinc ion binding"/>
    <property type="evidence" value="ECO:0007669"/>
    <property type="project" value="UniProtKB-KW"/>
</dbReference>
<dbReference type="InterPro" id="IPR014001">
    <property type="entry name" value="Helicase_ATP-bd"/>
</dbReference>
<dbReference type="InterPro" id="IPR013083">
    <property type="entry name" value="Znf_RING/FYVE/PHD"/>
</dbReference>
<dbReference type="GO" id="GO:0005634">
    <property type="term" value="C:nucleus"/>
    <property type="evidence" value="ECO:0007669"/>
    <property type="project" value="TreeGrafter"/>
</dbReference>
<evidence type="ECO:0000313" key="11">
    <source>
        <dbReference type="EMBL" id="OQE45050.1"/>
    </source>
</evidence>
<dbReference type="GO" id="GO:0005524">
    <property type="term" value="F:ATP binding"/>
    <property type="evidence" value="ECO:0007669"/>
    <property type="project" value="UniProtKB-KW"/>
</dbReference>
<dbReference type="InterPro" id="IPR050628">
    <property type="entry name" value="SNF2_RAD54_helicase_TF"/>
</dbReference>
<feature type="compositionally biased region" description="Basic residues" evidence="7">
    <location>
        <begin position="713"/>
        <end position="726"/>
    </location>
</feature>
<dbReference type="InterPro" id="IPR049730">
    <property type="entry name" value="SNF2/RAD54-like_C"/>
</dbReference>
<keyword evidence="12" id="KW-1185">Reference proteome</keyword>
<feature type="domain" description="Helicase C-terminal" evidence="10">
    <location>
        <begin position="778"/>
        <end position="937"/>
    </location>
</feature>
<sequence length="979" mass="109899">MDQSIGDTTIPTEEILNQTPVPINDVQAKSEPDTLIPVDSLAQDTNLEVCIPTCKPNQELLAAYLSSRKVHNQSWAPNNVPVEISLDETHSNIPSNDEQLSGDNQQSSGDDCQSSGEGSQSLSGYDQPLSDADPSHSDDDYSSTDEESDSSSGSESDFDPMDCAPKPTKRRSGKSSKAKISSALGETVKALMTSNILSSANANGNGGVMQQSVPVSQKRDKKKALAEEIDKLSVADQAQARKDAAALIKDSEKFMRPASIVDMHWKIRGIRTLLKHHQLKAAAWMRDREQSKKEPNGGLLCDEMGLGKTLTALAIIAHEKLPPRSKVPTLIIVPRSLVSQWYVSLLDSEDKGMTTYEEVCSSHPKLKPPAKIKTPEGLEAWREEEFNRRAGPLHKVQWHRIIIDEAHSIKNKDSATSIAVRALRGKCKWALSGTPLHNGVEELYPYLHFIYTRERMGYESFLKKFSTGLDHILETVLHRSTYSTRILGKPIVTLPGISNRVVEVELCPAEKLLYREIQDLGIAMIDGLAGTKKKQTKCILVVILMLRMFVSHPLLAQRFLETVLNQRVIEELKIMAQHGKQDAAKTPSNTIIDLLLTVADQVASRPRPPGDFNVLRDRYHKHILHIRESGENEHSNYQEYLRRICPYCKNLVQEHKPYVVTSCQHVYCQGCFDELPDQDGKTDTITRICSFCNKPIKEAGYSESSAKTSAKNSPKKRKQSTPKKKAKEILESTKRPRNFFKNHVLLRDISDDEWDDPDDDERDWVSRIDRMPSAKTAAVRDLVANWVNEDENTKIVIFAQFLKTVKLLQFMCDNEGWKYALITGKVPPAARDEQIEKFSKEKEIKVMVSSLRTGGVGLNLTMANKCILVDPWWNEAIQDQAYCRLYRIGQPRAVEYVQLIVKGSIDTWMISLQKKKTKNIRQLLSADSLKEILRPSGDVREKPNGGFSISTSKENKHLQGWTQVVESGVLDDVDSSEED</sequence>
<feature type="compositionally biased region" description="Acidic residues" evidence="7">
    <location>
        <begin position="140"/>
        <end position="149"/>
    </location>
</feature>
<keyword evidence="6" id="KW-0862">Zinc</keyword>
<dbReference type="InterPro" id="IPR000330">
    <property type="entry name" value="SNF2_N"/>
</dbReference>
<keyword evidence="4" id="KW-0347">Helicase</keyword>
<dbReference type="PANTHER" id="PTHR45626:SF17">
    <property type="entry name" value="HELICASE-LIKE TRANSCRIPTION FACTOR"/>
    <property type="match status" value="1"/>
</dbReference>
<accession>A0A1V6V301</accession>
<gene>
    <name evidence="11" type="ORF">PENCOP_c002G08413</name>
</gene>
<dbReference type="Pfam" id="PF00271">
    <property type="entry name" value="Helicase_C"/>
    <property type="match status" value="1"/>
</dbReference>
<proteinExistence type="inferred from homology"/>
<evidence type="ECO:0000259" key="10">
    <source>
        <dbReference type="PROSITE" id="PS51194"/>
    </source>
</evidence>
<keyword evidence="6" id="KW-0863">Zinc-finger</keyword>
<dbReference type="SUPFAM" id="SSF57850">
    <property type="entry name" value="RING/U-box"/>
    <property type="match status" value="1"/>
</dbReference>
<dbReference type="Proteomes" id="UP000191500">
    <property type="component" value="Unassembled WGS sequence"/>
</dbReference>
<keyword evidence="3" id="KW-0378">Hydrolase</keyword>
<dbReference type="InterPro" id="IPR001841">
    <property type="entry name" value="Znf_RING"/>
</dbReference>
<feature type="compositionally biased region" description="Basic residues" evidence="7">
    <location>
        <begin position="167"/>
        <end position="177"/>
    </location>
</feature>
<dbReference type="InterPro" id="IPR027417">
    <property type="entry name" value="P-loop_NTPase"/>
</dbReference>
<evidence type="ECO:0008006" key="13">
    <source>
        <dbReference type="Google" id="ProtNLM"/>
    </source>
</evidence>
<feature type="region of interest" description="Disordered" evidence="7">
    <location>
        <begin position="702"/>
        <end position="728"/>
    </location>
</feature>
<keyword evidence="6" id="KW-0479">Metal-binding</keyword>
<feature type="domain" description="Helicase ATP-binding" evidence="9">
    <location>
        <begin position="289"/>
        <end position="453"/>
    </location>
</feature>
<evidence type="ECO:0000259" key="8">
    <source>
        <dbReference type="PROSITE" id="PS50089"/>
    </source>
</evidence>
<dbReference type="SMART" id="SM00184">
    <property type="entry name" value="RING"/>
    <property type="match status" value="1"/>
</dbReference>
<dbReference type="Gene3D" id="3.40.50.300">
    <property type="entry name" value="P-loop containing nucleotide triphosphate hydrolases"/>
    <property type="match status" value="1"/>
</dbReference>
<dbReference type="CDD" id="cd18793">
    <property type="entry name" value="SF2_C_SNF"/>
    <property type="match status" value="1"/>
</dbReference>
<name>A0A1V6V301_9EURO</name>
<dbReference type="AlphaFoldDB" id="A0A1V6V301"/>
<dbReference type="STRING" id="36646.A0A1V6V301"/>
<evidence type="ECO:0000313" key="12">
    <source>
        <dbReference type="Proteomes" id="UP000191500"/>
    </source>
</evidence>
<dbReference type="GO" id="GO:0016787">
    <property type="term" value="F:hydrolase activity"/>
    <property type="evidence" value="ECO:0007669"/>
    <property type="project" value="UniProtKB-KW"/>
</dbReference>
<dbReference type="PROSITE" id="PS50089">
    <property type="entry name" value="ZF_RING_2"/>
    <property type="match status" value="1"/>
</dbReference>
<feature type="domain" description="RING-type" evidence="8">
    <location>
        <begin position="645"/>
        <end position="693"/>
    </location>
</feature>
<dbReference type="Gene3D" id="3.40.50.10810">
    <property type="entry name" value="Tandem AAA-ATPase domain"/>
    <property type="match status" value="1"/>
</dbReference>
<dbReference type="Gene3D" id="3.30.40.10">
    <property type="entry name" value="Zinc/RING finger domain, C3HC4 (zinc finger)"/>
    <property type="match status" value="1"/>
</dbReference>
<dbReference type="SMART" id="SM00487">
    <property type="entry name" value="DEXDc"/>
    <property type="match status" value="1"/>
</dbReference>
<evidence type="ECO:0000256" key="2">
    <source>
        <dbReference type="ARBA" id="ARBA00022741"/>
    </source>
</evidence>
<dbReference type="SMART" id="SM00490">
    <property type="entry name" value="HELICc"/>
    <property type="match status" value="1"/>
</dbReference>
<dbReference type="GO" id="GO:0004386">
    <property type="term" value="F:helicase activity"/>
    <property type="evidence" value="ECO:0007669"/>
    <property type="project" value="UniProtKB-KW"/>
</dbReference>
<dbReference type="EMBL" id="MDDG01000002">
    <property type="protein sequence ID" value="OQE45050.1"/>
    <property type="molecule type" value="Genomic_DNA"/>
</dbReference>
<feature type="compositionally biased region" description="Low complexity" evidence="7">
    <location>
        <begin position="101"/>
        <end position="124"/>
    </location>
</feature>
<evidence type="ECO:0000256" key="7">
    <source>
        <dbReference type="SAM" id="MobiDB-lite"/>
    </source>
</evidence>
<evidence type="ECO:0000256" key="3">
    <source>
        <dbReference type="ARBA" id="ARBA00022801"/>
    </source>
</evidence>
<dbReference type="SUPFAM" id="SSF52540">
    <property type="entry name" value="P-loop containing nucleoside triphosphate hydrolases"/>
    <property type="match status" value="2"/>
</dbReference>
<comment type="similarity">
    <text evidence="1">Belongs to the SNF2/RAD54 helicase family.</text>
</comment>
<keyword evidence="2" id="KW-0547">Nucleotide-binding</keyword>
<dbReference type="GO" id="GO:0008094">
    <property type="term" value="F:ATP-dependent activity, acting on DNA"/>
    <property type="evidence" value="ECO:0007669"/>
    <property type="project" value="TreeGrafter"/>
</dbReference>
<feature type="region of interest" description="Disordered" evidence="7">
    <location>
        <begin position="89"/>
        <end position="180"/>
    </location>
</feature>
<dbReference type="Pfam" id="PF00176">
    <property type="entry name" value="SNF2-rel_dom"/>
    <property type="match status" value="1"/>
</dbReference>
<keyword evidence="5" id="KW-0067">ATP-binding</keyword>
<feature type="compositionally biased region" description="Polar residues" evidence="7">
    <location>
        <begin position="702"/>
        <end position="712"/>
    </location>
</feature>
<evidence type="ECO:0000256" key="4">
    <source>
        <dbReference type="ARBA" id="ARBA00022806"/>
    </source>
</evidence>
<evidence type="ECO:0000256" key="6">
    <source>
        <dbReference type="PROSITE-ProRule" id="PRU00175"/>
    </source>
</evidence>
<feature type="region of interest" description="Disordered" evidence="7">
    <location>
        <begin position="936"/>
        <end position="956"/>
    </location>
</feature>
<reference evidence="12" key="1">
    <citation type="journal article" date="2017" name="Nat. Microbiol.">
        <title>Global analysis of biosynthetic gene clusters reveals vast potential of secondary metabolite production in Penicillium species.</title>
        <authorList>
            <person name="Nielsen J.C."/>
            <person name="Grijseels S."/>
            <person name="Prigent S."/>
            <person name="Ji B."/>
            <person name="Dainat J."/>
            <person name="Nielsen K.F."/>
            <person name="Frisvad J.C."/>
            <person name="Workman M."/>
            <person name="Nielsen J."/>
        </authorList>
    </citation>
    <scope>NUCLEOTIDE SEQUENCE [LARGE SCALE GENOMIC DNA]</scope>
    <source>
        <strain evidence="12">IBT 31321</strain>
    </source>
</reference>
<protein>
    <recommendedName>
        <fullName evidence="13">RING-type domain-containing protein</fullName>
    </recommendedName>
</protein>
<dbReference type="PANTHER" id="PTHR45626">
    <property type="entry name" value="TRANSCRIPTION TERMINATION FACTOR 2-RELATED"/>
    <property type="match status" value="1"/>
</dbReference>
<evidence type="ECO:0000256" key="5">
    <source>
        <dbReference type="ARBA" id="ARBA00022840"/>
    </source>
</evidence>